<proteinExistence type="predicted"/>
<keyword evidence="5" id="KW-1185">Reference proteome</keyword>
<dbReference type="AlphaFoldDB" id="A0A3G9GHR7"/>
<dbReference type="RefSeq" id="WP_089084596.1">
    <property type="nucleotide sequence ID" value="NZ_AP018823.1"/>
</dbReference>
<evidence type="ECO:0000313" key="5">
    <source>
        <dbReference type="Proteomes" id="UP000198290"/>
    </source>
</evidence>
<evidence type="ECO:0000259" key="2">
    <source>
        <dbReference type="PROSITE" id="PS50110"/>
    </source>
</evidence>
<reference evidence="5" key="3">
    <citation type="journal article" date="2017" name="Plant Physiol. Biochem.">
        <title>Differential oxidative and antioxidative response of duckweed Lemna minor toward plant growth promoting/inhibiting bacteria.</title>
        <authorList>
            <person name="Ishizawa H."/>
            <person name="Kuroda M."/>
            <person name="Morikawa M."/>
            <person name="Ike M."/>
        </authorList>
    </citation>
    <scope>NUCLEOTIDE SEQUENCE [LARGE SCALE GENOMIC DNA]</scope>
    <source>
        <strain evidence="5">H3</strain>
    </source>
</reference>
<evidence type="ECO:0000313" key="4">
    <source>
        <dbReference type="EMBL" id="BBF86383.1"/>
    </source>
</evidence>
<dbReference type="SUPFAM" id="SSF52172">
    <property type="entry name" value="CheY-like"/>
    <property type="match status" value="1"/>
</dbReference>
<dbReference type="GO" id="GO:0071111">
    <property type="term" value="F:cyclic-guanylate-specific phosphodiesterase activity"/>
    <property type="evidence" value="ECO:0007669"/>
    <property type="project" value="InterPro"/>
</dbReference>
<feature type="modified residue" description="4-aspartylphosphate" evidence="1">
    <location>
        <position position="64"/>
    </location>
</feature>
<dbReference type="InterPro" id="IPR001633">
    <property type="entry name" value="EAL_dom"/>
</dbReference>
<dbReference type="CDD" id="cd17546">
    <property type="entry name" value="REC_hyHK_CKI1_RcsC-like"/>
    <property type="match status" value="1"/>
</dbReference>
<dbReference type="EMBL" id="AP018823">
    <property type="protein sequence ID" value="BBF86383.1"/>
    <property type="molecule type" value="Genomic_DNA"/>
</dbReference>
<dbReference type="Gene3D" id="3.20.20.450">
    <property type="entry name" value="EAL domain"/>
    <property type="match status" value="1"/>
</dbReference>
<evidence type="ECO:0000259" key="3">
    <source>
        <dbReference type="PROSITE" id="PS50883"/>
    </source>
</evidence>
<dbReference type="Proteomes" id="UP000198290">
    <property type="component" value="Chromosome"/>
</dbReference>
<dbReference type="OrthoDB" id="9813903at2"/>
<name>A0A3G9GHR7_9NEIS</name>
<sequence length="411" mass="46131">MPSSLLRDTNFPLRILIVEDHAIQRMVLRLLLQQSGVSHIDEAEDGYQALSRLESACYDLMICDLDMPRLDGIQLMRHMRSLEHVPLLVYCSAQAEDILHSVSRFGFHHELSVLGCLQKPVSLAQLKPLLHACVKQLDGRWQTLSGSPHAFSRQELRDALRSGQILPWYQPKINPQTLETVSVEALARWQHPVHGLISPGMFLPRIEETGLAEELLCTMLEHSVRDCCEWDSLFPEMDLGVAVNINVSEFDLPDMPDKLNAILRAAHLSPARITLELTETQPLDNLSCSLENAIRLRVMGFNLALDDFGAGYSGFHHLREIPANSVKIDRTLVHKAAGDPAAEKLLGFAVRMLQSQHVSVVVEGVSRQQDFDLVKQLRVDLVQGFLLAEPMSREQLAGFIRHPLLLPQVVS</sequence>
<dbReference type="KEGG" id="amah:DLM_2782"/>
<dbReference type="Pfam" id="PF00563">
    <property type="entry name" value="EAL"/>
    <property type="match status" value="1"/>
</dbReference>
<dbReference type="CDD" id="cd01948">
    <property type="entry name" value="EAL"/>
    <property type="match status" value="1"/>
</dbReference>
<dbReference type="InterPro" id="IPR001789">
    <property type="entry name" value="Sig_transdc_resp-reg_receiver"/>
</dbReference>
<dbReference type="PROSITE" id="PS50883">
    <property type="entry name" value="EAL"/>
    <property type="match status" value="1"/>
</dbReference>
<dbReference type="PROSITE" id="PS50110">
    <property type="entry name" value="RESPONSE_REGULATORY"/>
    <property type="match status" value="1"/>
</dbReference>
<dbReference type="Gene3D" id="3.40.50.2300">
    <property type="match status" value="1"/>
</dbReference>
<dbReference type="GO" id="GO:0000160">
    <property type="term" value="P:phosphorelay signal transduction system"/>
    <property type="evidence" value="ECO:0007669"/>
    <property type="project" value="InterPro"/>
</dbReference>
<protein>
    <submittedName>
        <fullName evidence="4">Diguanylate cyclase</fullName>
    </submittedName>
</protein>
<dbReference type="Pfam" id="PF00072">
    <property type="entry name" value="Response_reg"/>
    <property type="match status" value="1"/>
</dbReference>
<organism evidence="4 5">
    <name type="scientific">Aquitalea magnusonii</name>
    <dbReference type="NCBI Taxonomy" id="332411"/>
    <lineage>
        <taxon>Bacteria</taxon>
        <taxon>Pseudomonadati</taxon>
        <taxon>Pseudomonadota</taxon>
        <taxon>Betaproteobacteria</taxon>
        <taxon>Neisseriales</taxon>
        <taxon>Chromobacteriaceae</taxon>
        <taxon>Aquitalea</taxon>
    </lineage>
</organism>
<feature type="domain" description="Response regulatory" evidence="2">
    <location>
        <begin position="14"/>
        <end position="134"/>
    </location>
</feature>
<dbReference type="SMART" id="SM00052">
    <property type="entry name" value="EAL"/>
    <property type="match status" value="1"/>
</dbReference>
<reference evidence="5" key="1">
    <citation type="journal article" date="2017" name="Biotechnol. Biofuels">
        <title>Evaluation of environmental bacterial communities as a factor affecting the growth of duckweed Lemna minor.</title>
        <authorList>
            <person name="Ishizawa H."/>
            <person name="Kuroda M."/>
            <person name="Morikawa M."/>
            <person name="Ike M."/>
        </authorList>
    </citation>
    <scope>NUCLEOTIDE SEQUENCE [LARGE SCALE GENOMIC DNA]</scope>
    <source>
        <strain evidence="5">H3</strain>
    </source>
</reference>
<dbReference type="SUPFAM" id="SSF141868">
    <property type="entry name" value="EAL domain-like"/>
    <property type="match status" value="1"/>
</dbReference>
<dbReference type="InterPro" id="IPR035919">
    <property type="entry name" value="EAL_sf"/>
</dbReference>
<dbReference type="InterPro" id="IPR050706">
    <property type="entry name" value="Cyclic-di-GMP_PDE-like"/>
</dbReference>
<dbReference type="SMART" id="SM00448">
    <property type="entry name" value="REC"/>
    <property type="match status" value="1"/>
</dbReference>
<gene>
    <name evidence="4" type="ORF">DLM_2782</name>
</gene>
<dbReference type="PANTHER" id="PTHR33121">
    <property type="entry name" value="CYCLIC DI-GMP PHOSPHODIESTERASE PDEF"/>
    <property type="match status" value="1"/>
</dbReference>
<reference evidence="4 5" key="2">
    <citation type="journal article" date="2017" name="Genome Announc.">
        <title>Draft genome sequence of Aquitalea magnusonii strain H3, a plant growth-promoting bacterium of duckweed Lemna minor.</title>
        <authorList>
            <person name="Ishizawa H."/>
            <person name="Kuroda M."/>
            <person name="Ike M."/>
        </authorList>
    </citation>
    <scope>NUCLEOTIDE SEQUENCE [LARGE SCALE GENOMIC DNA]</scope>
    <source>
        <strain evidence="4 5">H3</strain>
    </source>
</reference>
<accession>A0A3G9GHR7</accession>
<dbReference type="InterPro" id="IPR011006">
    <property type="entry name" value="CheY-like_superfamily"/>
</dbReference>
<feature type="domain" description="EAL" evidence="3">
    <location>
        <begin position="149"/>
        <end position="404"/>
    </location>
</feature>
<keyword evidence="1" id="KW-0597">Phosphoprotein</keyword>
<evidence type="ECO:0000256" key="1">
    <source>
        <dbReference type="PROSITE-ProRule" id="PRU00169"/>
    </source>
</evidence>
<dbReference type="PANTHER" id="PTHR33121:SF70">
    <property type="entry name" value="SIGNALING PROTEIN YKOW"/>
    <property type="match status" value="1"/>
</dbReference>